<dbReference type="NCBIfam" id="NF003828">
    <property type="entry name" value="PRK05416.1"/>
    <property type="match status" value="1"/>
</dbReference>
<dbReference type="HAMAP" id="MF_00636">
    <property type="entry name" value="RapZ_like"/>
    <property type="match status" value="1"/>
</dbReference>
<feature type="binding site" evidence="4">
    <location>
        <begin position="13"/>
        <end position="20"/>
    </location>
    <ligand>
        <name>ATP</name>
        <dbReference type="ChEBI" id="CHEBI:30616"/>
    </ligand>
</feature>
<protein>
    <submittedName>
        <fullName evidence="7">Nucleotide-binding protein</fullName>
    </submittedName>
</protein>
<feature type="domain" description="RapZ C-terminal" evidence="6">
    <location>
        <begin position="170"/>
        <end position="289"/>
    </location>
</feature>
<dbReference type="SUPFAM" id="SSF52540">
    <property type="entry name" value="P-loop containing nucleoside triphosphate hydrolases"/>
    <property type="match status" value="1"/>
</dbReference>
<evidence type="ECO:0000259" key="5">
    <source>
        <dbReference type="Pfam" id="PF03668"/>
    </source>
</evidence>
<evidence type="ECO:0000313" key="8">
    <source>
        <dbReference type="Proteomes" id="UP001144372"/>
    </source>
</evidence>
<evidence type="ECO:0000256" key="2">
    <source>
        <dbReference type="ARBA" id="ARBA00022840"/>
    </source>
</evidence>
<organism evidence="7 8">
    <name type="scientific">Desulforhabdus amnigena</name>
    <dbReference type="NCBI Taxonomy" id="40218"/>
    <lineage>
        <taxon>Bacteria</taxon>
        <taxon>Pseudomonadati</taxon>
        <taxon>Thermodesulfobacteriota</taxon>
        <taxon>Syntrophobacteria</taxon>
        <taxon>Syntrophobacterales</taxon>
        <taxon>Syntrophobacteraceae</taxon>
        <taxon>Desulforhabdus</taxon>
    </lineage>
</organism>
<keyword evidence="8" id="KW-1185">Reference proteome</keyword>
<name>A0A9W6L916_9BACT</name>
<dbReference type="InterPro" id="IPR053931">
    <property type="entry name" value="RapZ_C"/>
</dbReference>
<evidence type="ECO:0000259" key="6">
    <source>
        <dbReference type="Pfam" id="PF22740"/>
    </source>
</evidence>
<dbReference type="RefSeq" id="WP_281796420.1">
    <property type="nucleotide sequence ID" value="NZ_BSDR01000001.1"/>
</dbReference>
<dbReference type="Proteomes" id="UP001144372">
    <property type="component" value="Unassembled WGS sequence"/>
</dbReference>
<reference evidence="7" key="1">
    <citation type="submission" date="2022-12" db="EMBL/GenBank/DDBJ databases">
        <title>Reference genome sequencing for broad-spectrum identification of bacterial and archaeal isolates by mass spectrometry.</title>
        <authorList>
            <person name="Sekiguchi Y."/>
            <person name="Tourlousse D.M."/>
        </authorList>
    </citation>
    <scope>NUCLEOTIDE SEQUENCE</scope>
    <source>
        <strain evidence="7">ASRB1</strain>
    </source>
</reference>
<dbReference type="InterPro" id="IPR005337">
    <property type="entry name" value="RapZ-like"/>
</dbReference>
<keyword evidence="1 4" id="KW-0547">Nucleotide-binding</keyword>
<gene>
    <name evidence="7" type="ORF">DAMNIGENAA_36250</name>
</gene>
<dbReference type="InterPro" id="IPR053930">
    <property type="entry name" value="RapZ-like_N"/>
</dbReference>
<dbReference type="PIRSF" id="PIRSF005052">
    <property type="entry name" value="P-loopkin"/>
    <property type="match status" value="1"/>
</dbReference>
<accession>A0A9W6L916</accession>
<evidence type="ECO:0000256" key="3">
    <source>
        <dbReference type="ARBA" id="ARBA00023134"/>
    </source>
</evidence>
<sequence length="291" mass="33290">MTERKVHVVVVTGLSGSGKSTAIKAFEDLDYFCIDNLPVPLLPDFLSLCEKDMPDISKIALGIDIRERKFLKDYETIFKRLEDLGYSFEMIFLEAATDILQRRYSQTRRVHPAGSSDSLLLDAIHSEREQLKALRSRATRILDTGNLSVHQLKAMITRSFSMIREKEMLAVQVLSFGFKYGLPFEADLVMDVRFLPNPHFVENLRKLDGSTSEIRSWVLQWPAAQDFIDDFSRLVLKLLPSYVSEGKRYLTIAIGCTGGKHRSVVIADQVADKLEKNDYFVNVFHRDIHLE</sequence>
<dbReference type="InterPro" id="IPR027417">
    <property type="entry name" value="P-loop_NTPase"/>
</dbReference>
<dbReference type="Pfam" id="PF22740">
    <property type="entry name" value="PapZ_C"/>
    <property type="match status" value="1"/>
</dbReference>
<comment type="caution">
    <text evidence="7">The sequence shown here is derived from an EMBL/GenBank/DDBJ whole genome shotgun (WGS) entry which is preliminary data.</text>
</comment>
<feature type="domain" description="RapZ-like N-terminal" evidence="5">
    <location>
        <begin position="7"/>
        <end position="161"/>
    </location>
</feature>
<feature type="binding site" evidence="4">
    <location>
        <begin position="64"/>
        <end position="67"/>
    </location>
    <ligand>
        <name>GTP</name>
        <dbReference type="ChEBI" id="CHEBI:37565"/>
    </ligand>
</feature>
<dbReference type="GO" id="GO:0005525">
    <property type="term" value="F:GTP binding"/>
    <property type="evidence" value="ECO:0007669"/>
    <property type="project" value="UniProtKB-UniRule"/>
</dbReference>
<dbReference type="GO" id="GO:0005524">
    <property type="term" value="F:ATP binding"/>
    <property type="evidence" value="ECO:0007669"/>
    <property type="project" value="UniProtKB-UniRule"/>
</dbReference>
<evidence type="ECO:0000313" key="7">
    <source>
        <dbReference type="EMBL" id="GLI36192.1"/>
    </source>
</evidence>
<evidence type="ECO:0000256" key="1">
    <source>
        <dbReference type="ARBA" id="ARBA00022741"/>
    </source>
</evidence>
<dbReference type="EMBL" id="BSDR01000001">
    <property type="protein sequence ID" value="GLI36192.1"/>
    <property type="molecule type" value="Genomic_DNA"/>
</dbReference>
<keyword evidence="3 4" id="KW-0342">GTP-binding</keyword>
<evidence type="ECO:0000256" key="4">
    <source>
        <dbReference type="HAMAP-Rule" id="MF_00636"/>
    </source>
</evidence>
<dbReference type="Pfam" id="PF03668">
    <property type="entry name" value="RapZ-like_N"/>
    <property type="match status" value="1"/>
</dbReference>
<dbReference type="AlphaFoldDB" id="A0A9W6L916"/>
<keyword evidence="2 4" id="KW-0067">ATP-binding</keyword>
<dbReference type="Gene3D" id="3.40.50.300">
    <property type="entry name" value="P-loop containing nucleotide triphosphate hydrolases"/>
    <property type="match status" value="1"/>
</dbReference>
<dbReference type="PANTHER" id="PTHR30448">
    <property type="entry name" value="RNASE ADAPTER PROTEIN RAPZ"/>
    <property type="match status" value="1"/>
</dbReference>
<dbReference type="PANTHER" id="PTHR30448:SF0">
    <property type="entry name" value="RNASE ADAPTER PROTEIN RAPZ"/>
    <property type="match status" value="1"/>
</dbReference>
<proteinExistence type="inferred from homology"/>